<sequence length="254" mass="27455">MENNLELIGIRTPIISVGDDMGTVLIQSIRDLRLKLQHNDIIILAESAVATAEGRMVDLNNIKPGQQAIELGRRYCVDSREMELILEECDEVIGGVPGAVLTITKGNMSPNAGIDGSNAPDDCVVLLPKDPTDSAMHIRKQLQEAFQCRLGVIIGDSRTQPMRLGCVGIALGCDGILPVEDARGSRDLFGKQLTITRKATADNMVSAAQLLMGEAAEGIPAVIVRGYGMIIVDENVEIPTFSKEECMYYSNISK</sequence>
<evidence type="ECO:0000313" key="2">
    <source>
        <dbReference type="Proteomes" id="UP000315423"/>
    </source>
</evidence>
<dbReference type="EMBL" id="QYBA01000183">
    <property type="protein sequence ID" value="TKY91509.1"/>
    <property type="molecule type" value="Genomic_DNA"/>
</dbReference>
<dbReference type="EC" id="6.3.2.31" evidence="1"/>
<name>A0AC61SAP5_9EURY</name>
<dbReference type="Proteomes" id="UP000315423">
    <property type="component" value="Unassembled WGS sequence"/>
</dbReference>
<gene>
    <name evidence="1" type="primary">cofE</name>
    <name evidence="1" type="ORF">C5S46_05450</name>
</gene>
<accession>A0AC61SAP5</accession>
<keyword evidence="1" id="KW-0436">Ligase</keyword>
<protein>
    <submittedName>
        <fullName evidence="1">Coenzyme F420-0:L-glutamate ligase</fullName>
        <ecNumber evidence="1">6.3.2.31</ecNumber>
    </submittedName>
</protein>
<comment type="caution">
    <text evidence="1">The sequence shown here is derived from an EMBL/GenBank/DDBJ whole genome shotgun (WGS) entry which is preliminary data.</text>
</comment>
<reference evidence="1" key="1">
    <citation type="submission" date="2018-09" db="EMBL/GenBank/DDBJ databases">
        <title>A genomic encyclopedia of anaerobic methanotrophic archaea.</title>
        <authorList>
            <person name="Skennerton C.T."/>
            <person name="Chadwick G.L."/>
            <person name="Laso-Perez R."/>
            <person name="Leu A.O."/>
            <person name="Speth D.R."/>
            <person name="Yu H."/>
            <person name="Morgan-Lang C."/>
            <person name="Hatzenpichler R."/>
            <person name="Goudeau D."/>
            <person name="Malmstrom R."/>
            <person name="Woyke T."/>
            <person name="Hallam S."/>
            <person name="Tyson G.W."/>
            <person name="Wegener G."/>
            <person name="Boetius A."/>
            <person name="Orphan V.J."/>
        </authorList>
    </citation>
    <scope>NUCLEOTIDE SEQUENCE</scope>
    <source>
        <strain evidence="1">CONS3730D10UFb2</strain>
    </source>
</reference>
<organism evidence="1 2">
    <name type="scientific">Candidatus Methanomarinus sp</name>
    <dbReference type="NCBI Taxonomy" id="3386244"/>
    <lineage>
        <taxon>Archaea</taxon>
        <taxon>Methanobacteriati</taxon>
        <taxon>Methanobacteriota</taxon>
        <taxon>Stenosarchaea group</taxon>
        <taxon>Methanomicrobia</taxon>
        <taxon>Methanosarcinales</taxon>
        <taxon>ANME-2 cluster</taxon>
        <taxon>Candidatus Methanocomedenaceae</taxon>
        <taxon>Candidatus Methanomarinus</taxon>
    </lineage>
</organism>
<evidence type="ECO:0000313" key="1">
    <source>
        <dbReference type="EMBL" id="TKY91509.1"/>
    </source>
</evidence>
<proteinExistence type="predicted"/>